<dbReference type="Pfam" id="PF07690">
    <property type="entry name" value="MFS_1"/>
    <property type="match status" value="1"/>
</dbReference>
<feature type="transmembrane region" description="Helical" evidence="9">
    <location>
        <begin position="188"/>
        <end position="213"/>
    </location>
</feature>
<evidence type="ECO:0000256" key="6">
    <source>
        <dbReference type="ARBA" id="ARBA00022989"/>
    </source>
</evidence>
<dbReference type="GO" id="GO:0005886">
    <property type="term" value="C:plasma membrane"/>
    <property type="evidence" value="ECO:0007669"/>
    <property type="project" value="UniProtKB-SubCell"/>
</dbReference>
<organism evidence="11 12">
    <name type="scientific">Pseudoclavibacter endophyticus</name>
    <dbReference type="NCBI Taxonomy" id="1778590"/>
    <lineage>
        <taxon>Bacteria</taxon>
        <taxon>Bacillati</taxon>
        <taxon>Actinomycetota</taxon>
        <taxon>Actinomycetes</taxon>
        <taxon>Micrococcales</taxon>
        <taxon>Microbacteriaceae</taxon>
        <taxon>Pseudoclavibacter</taxon>
    </lineage>
</organism>
<keyword evidence="6 9" id="KW-1133">Transmembrane helix</keyword>
<feature type="transmembrane region" description="Helical" evidence="9">
    <location>
        <begin position="155"/>
        <end position="176"/>
    </location>
</feature>
<feature type="domain" description="Major facilitator superfamily (MFS) profile" evidence="10">
    <location>
        <begin position="61"/>
        <end position="443"/>
    </location>
</feature>
<feature type="transmembrane region" description="Helical" evidence="9">
    <location>
        <begin position="392"/>
        <end position="414"/>
    </location>
</feature>
<evidence type="ECO:0000313" key="12">
    <source>
        <dbReference type="Proteomes" id="UP000431744"/>
    </source>
</evidence>
<dbReference type="Proteomes" id="UP000431744">
    <property type="component" value="Unassembled WGS sequence"/>
</dbReference>
<evidence type="ECO:0000256" key="2">
    <source>
        <dbReference type="ARBA" id="ARBA00006236"/>
    </source>
</evidence>
<dbReference type="InterPro" id="IPR011701">
    <property type="entry name" value="MFS"/>
</dbReference>
<dbReference type="CDD" id="cd17320">
    <property type="entry name" value="MFS_MdfA_MDR_like"/>
    <property type="match status" value="1"/>
</dbReference>
<comment type="similarity">
    <text evidence="2">Belongs to the major facilitator superfamily. Bcr/CmlA family.</text>
</comment>
<keyword evidence="7 9" id="KW-0472">Membrane</keyword>
<dbReference type="GO" id="GO:0042910">
    <property type="term" value="F:xenobiotic transmembrane transporter activity"/>
    <property type="evidence" value="ECO:0007669"/>
    <property type="project" value="InterPro"/>
</dbReference>
<dbReference type="Gene3D" id="1.20.1720.10">
    <property type="entry name" value="Multidrug resistance protein D"/>
    <property type="match status" value="1"/>
</dbReference>
<dbReference type="PROSITE" id="PS50850">
    <property type="entry name" value="MFS"/>
    <property type="match status" value="1"/>
</dbReference>
<feature type="transmembrane region" description="Helical" evidence="9">
    <location>
        <begin position="99"/>
        <end position="117"/>
    </location>
</feature>
<dbReference type="EMBL" id="WBJY01000002">
    <property type="protein sequence ID" value="KAB1648197.1"/>
    <property type="molecule type" value="Genomic_DNA"/>
</dbReference>
<dbReference type="InterPro" id="IPR005829">
    <property type="entry name" value="Sugar_transporter_CS"/>
</dbReference>
<feature type="transmembrane region" description="Helical" evidence="9">
    <location>
        <begin position="129"/>
        <end position="149"/>
    </location>
</feature>
<dbReference type="SUPFAM" id="SSF103473">
    <property type="entry name" value="MFS general substrate transporter"/>
    <property type="match status" value="1"/>
</dbReference>
<evidence type="ECO:0000256" key="9">
    <source>
        <dbReference type="SAM" id="Phobius"/>
    </source>
</evidence>
<keyword evidence="4" id="KW-1003">Cell membrane</keyword>
<dbReference type="GO" id="GO:1990961">
    <property type="term" value="P:xenobiotic detoxification by transmembrane export across the plasma membrane"/>
    <property type="evidence" value="ECO:0007669"/>
    <property type="project" value="InterPro"/>
</dbReference>
<evidence type="ECO:0000256" key="1">
    <source>
        <dbReference type="ARBA" id="ARBA00004651"/>
    </source>
</evidence>
<proteinExistence type="inferred from homology"/>
<evidence type="ECO:0000256" key="8">
    <source>
        <dbReference type="SAM" id="MobiDB-lite"/>
    </source>
</evidence>
<reference evidence="11 12" key="1">
    <citation type="submission" date="2019-09" db="EMBL/GenBank/DDBJ databases">
        <title>Phylogeny of genus Pseudoclavibacter and closely related genus.</title>
        <authorList>
            <person name="Li Y."/>
        </authorList>
    </citation>
    <scope>NUCLEOTIDE SEQUENCE [LARGE SCALE GENOMIC DNA]</scope>
    <source>
        <strain evidence="11 12">EGI 60007</strain>
    </source>
</reference>
<dbReference type="NCBIfam" id="TIGR00710">
    <property type="entry name" value="efflux_Bcr_CflA"/>
    <property type="match status" value="1"/>
</dbReference>
<dbReference type="AlphaFoldDB" id="A0A6H9WI88"/>
<feature type="transmembrane region" description="Helical" evidence="9">
    <location>
        <begin position="62"/>
        <end position="79"/>
    </location>
</feature>
<keyword evidence="12" id="KW-1185">Reference proteome</keyword>
<dbReference type="InterPro" id="IPR004812">
    <property type="entry name" value="Efflux_drug-R_Bcr/CmlA"/>
</dbReference>
<feature type="transmembrane region" description="Helical" evidence="9">
    <location>
        <begin position="219"/>
        <end position="238"/>
    </location>
</feature>
<name>A0A6H9WI88_9MICO</name>
<evidence type="ECO:0000256" key="7">
    <source>
        <dbReference type="ARBA" id="ARBA00023136"/>
    </source>
</evidence>
<dbReference type="FunFam" id="1.20.1720.10:FF:000005">
    <property type="entry name" value="Bcr/CflA family efflux transporter"/>
    <property type="match status" value="1"/>
</dbReference>
<keyword evidence="5 9" id="KW-0812">Transmembrane</keyword>
<dbReference type="OrthoDB" id="9814303at2"/>
<keyword evidence="3" id="KW-0813">Transport</keyword>
<feature type="transmembrane region" description="Helical" evidence="9">
    <location>
        <begin position="304"/>
        <end position="322"/>
    </location>
</feature>
<accession>A0A6H9WI88</accession>
<evidence type="ECO:0000256" key="5">
    <source>
        <dbReference type="ARBA" id="ARBA00022692"/>
    </source>
</evidence>
<dbReference type="InterPro" id="IPR036259">
    <property type="entry name" value="MFS_trans_sf"/>
</dbReference>
<protein>
    <submittedName>
        <fullName evidence="11">Multidrug effflux MFS transporter</fullName>
    </submittedName>
</protein>
<dbReference type="InterPro" id="IPR020846">
    <property type="entry name" value="MFS_dom"/>
</dbReference>
<feature type="transmembrane region" description="Helical" evidence="9">
    <location>
        <begin position="420"/>
        <end position="441"/>
    </location>
</feature>
<evidence type="ECO:0000259" key="10">
    <source>
        <dbReference type="PROSITE" id="PS50850"/>
    </source>
</evidence>
<evidence type="ECO:0000256" key="4">
    <source>
        <dbReference type="ARBA" id="ARBA00022475"/>
    </source>
</evidence>
<comment type="subcellular location">
    <subcellularLocation>
        <location evidence="1">Cell membrane</location>
        <topology evidence="1">Multi-pass membrane protein</topology>
    </subcellularLocation>
</comment>
<dbReference type="PROSITE" id="PS00216">
    <property type="entry name" value="SUGAR_TRANSPORT_1"/>
    <property type="match status" value="1"/>
</dbReference>
<dbReference type="PANTHER" id="PTHR23502">
    <property type="entry name" value="MAJOR FACILITATOR SUPERFAMILY"/>
    <property type="match status" value="1"/>
</dbReference>
<sequence>MPMSRPSQPCMVRGNRRCRRRSIGPCDVAPPSRDADSLARMSAPPSGASGPGVPPERTPRRALLVAVLGAMSAFGPMSMDFYLPGMPRLADELGAGDSLAQATMAVCMLGLAVGQLVVGPWSDRVGRRLPLLIGVALFAVASVGCAFAPTIEVLLAVRFVQGVGGAAGLVVARAIVRDLYSGAAAARTFSRLMLVIGISPILAPVLGGALLAWTDWRGLFLILGAVGVLLFVLAMLVVPDTLGAARHEAGGVRALRRQVASVLAHRQFMLLVLATGVNQGVLFAFIQMSSLVYQREYGLDEQTFALAFAINSVGMLIVSQINGSIVSRFAPARIMVVSVSTALVSSALVVVGAALALPLLAIAVVLFVAVSMHGASMPNLSALALEPFARGAGLASAFIGCAQFFIGGLVPVVASLAGTSMLTMGVTMTACAVLALALALLARRVGPAGEPAAP</sequence>
<evidence type="ECO:0000256" key="3">
    <source>
        <dbReference type="ARBA" id="ARBA00022448"/>
    </source>
</evidence>
<gene>
    <name evidence="11" type="ORF">F8O04_10805</name>
</gene>
<comment type="caution">
    <text evidence="11">The sequence shown here is derived from an EMBL/GenBank/DDBJ whole genome shotgun (WGS) entry which is preliminary data.</text>
</comment>
<dbReference type="PANTHER" id="PTHR23502:SF132">
    <property type="entry name" value="POLYAMINE TRANSPORTER 2-RELATED"/>
    <property type="match status" value="1"/>
</dbReference>
<feature type="transmembrane region" description="Helical" evidence="9">
    <location>
        <begin position="268"/>
        <end position="292"/>
    </location>
</feature>
<feature type="region of interest" description="Disordered" evidence="8">
    <location>
        <begin position="21"/>
        <end position="57"/>
    </location>
</feature>
<evidence type="ECO:0000313" key="11">
    <source>
        <dbReference type="EMBL" id="KAB1648197.1"/>
    </source>
</evidence>